<organism evidence="1 2">
    <name type="scientific">Naematelia encephala</name>
    <dbReference type="NCBI Taxonomy" id="71784"/>
    <lineage>
        <taxon>Eukaryota</taxon>
        <taxon>Fungi</taxon>
        <taxon>Dikarya</taxon>
        <taxon>Basidiomycota</taxon>
        <taxon>Agaricomycotina</taxon>
        <taxon>Tremellomycetes</taxon>
        <taxon>Tremellales</taxon>
        <taxon>Naemateliaceae</taxon>
        <taxon>Naematelia</taxon>
    </lineage>
</organism>
<dbReference type="STRING" id="71784.A0A1Y2ATW8"/>
<dbReference type="GO" id="GO:0051213">
    <property type="term" value="F:dioxygenase activity"/>
    <property type="evidence" value="ECO:0007669"/>
    <property type="project" value="UniProtKB-KW"/>
</dbReference>
<dbReference type="Pfam" id="PF05721">
    <property type="entry name" value="PhyH"/>
    <property type="match status" value="1"/>
</dbReference>
<evidence type="ECO:0000313" key="1">
    <source>
        <dbReference type="EMBL" id="ORY26038.1"/>
    </source>
</evidence>
<dbReference type="EMBL" id="MCFC01000051">
    <property type="protein sequence ID" value="ORY26038.1"/>
    <property type="molecule type" value="Genomic_DNA"/>
</dbReference>
<comment type="caution">
    <text evidence="1">The sequence shown here is derived from an EMBL/GenBank/DDBJ whole genome shotgun (WGS) entry which is preliminary data.</text>
</comment>
<name>A0A1Y2ATW8_9TREE</name>
<protein>
    <submittedName>
        <fullName evidence="1">Phytanoyl-CoA dioxygenase family protein</fullName>
    </submittedName>
</protein>
<keyword evidence="1" id="KW-0560">Oxidoreductase</keyword>
<dbReference type="SUPFAM" id="SSF51197">
    <property type="entry name" value="Clavaminate synthase-like"/>
    <property type="match status" value="1"/>
</dbReference>
<proteinExistence type="predicted"/>
<dbReference type="Proteomes" id="UP000193986">
    <property type="component" value="Unassembled WGS sequence"/>
</dbReference>
<dbReference type="InParanoid" id="A0A1Y2ATW8"/>
<reference evidence="1 2" key="1">
    <citation type="submission" date="2016-07" db="EMBL/GenBank/DDBJ databases">
        <title>Pervasive Adenine N6-methylation of Active Genes in Fungi.</title>
        <authorList>
            <consortium name="DOE Joint Genome Institute"/>
            <person name="Mondo S.J."/>
            <person name="Dannebaum R.O."/>
            <person name="Kuo R.C."/>
            <person name="Labutti K."/>
            <person name="Haridas S."/>
            <person name="Kuo A."/>
            <person name="Salamov A."/>
            <person name="Ahrendt S.R."/>
            <person name="Lipzen A."/>
            <person name="Sullivan W."/>
            <person name="Andreopoulos W.B."/>
            <person name="Clum A."/>
            <person name="Lindquist E."/>
            <person name="Daum C."/>
            <person name="Ramamoorthy G.K."/>
            <person name="Gryganskyi A."/>
            <person name="Culley D."/>
            <person name="Magnuson J.K."/>
            <person name="James T.Y."/>
            <person name="O'Malley M.A."/>
            <person name="Stajich J.E."/>
            <person name="Spatafora J.W."/>
            <person name="Visel A."/>
            <person name="Grigoriev I.V."/>
        </authorList>
    </citation>
    <scope>NUCLEOTIDE SEQUENCE [LARGE SCALE GENOMIC DNA]</scope>
    <source>
        <strain evidence="1 2">68-887.2</strain>
    </source>
</reference>
<keyword evidence="2" id="KW-1185">Reference proteome</keyword>
<sequence>MVNAKPTIAACTVPNTASIDEIFDVLTTYGGVLIKGLLDTKDVSQILSDVRPYLDAQAPDVRPDSEWDGDFFPSTTRKIGGLLTKSDTFAYKVALNPVILEIADKCFLQRTKMRFGDEEKWCTAKPQINLASMLEIQPGTKAQSLHRDDYNFQRVLPFADKWYKGRDASSLAFVPLAPVTPRNGGTYFIPGSHLWGEEAEPQYEDCIRLEADPGDVFILLSSIFHAGGDNVCEPGEPNSVRPIASVGFTYGFHRQEENQYLALDHAKVRKWPQKLQELAGWNLALPMSGWVGFDHPLKTLGRDVPGGDAMFYDADQSD</sequence>
<dbReference type="AlphaFoldDB" id="A0A1Y2ATW8"/>
<accession>A0A1Y2ATW8</accession>
<dbReference type="InterPro" id="IPR008775">
    <property type="entry name" value="Phytyl_CoA_dOase-like"/>
</dbReference>
<keyword evidence="1" id="KW-0223">Dioxygenase</keyword>
<dbReference type="Gene3D" id="2.60.120.620">
    <property type="entry name" value="q2cbj1_9rhob like domain"/>
    <property type="match status" value="1"/>
</dbReference>
<evidence type="ECO:0000313" key="2">
    <source>
        <dbReference type="Proteomes" id="UP000193986"/>
    </source>
</evidence>
<gene>
    <name evidence="1" type="ORF">BCR39DRAFT_542329</name>
</gene>
<dbReference type="OrthoDB" id="445007at2759"/>